<feature type="region of interest" description="Disordered" evidence="1">
    <location>
        <begin position="99"/>
        <end position="121"/>
    </location>
</feature>
<evidence type="ECO:0000313" key="2">
    <source>
        <dbReference type="EMBL" id="KAF7353337.1"/>
    </source>
</evidence>
<sequence length="121" mass="13740">MSWDNSVYEGLRRFHQGKGFDPDSQDLARHLGYPLFELSSDKSAPFEYGRWEPSWSWDSMPTMLLSSDQNVPLKYSRWEPSWSRNSTPTTQLSTAAIAAGMQEYDDSDTGTDGVFNEDSDA</sequence>
<organism evidence="2 3">
    <name type="scientific">Mycena sanguinolenta</name>
    <dbReference type="NCBI Taxonomy" id="230812"/>
    <lineage>
        <taxon>Eukaryota</taxon>
        <taxon>Fungi</taxon>
        <taxon>Dikarya</taxon>
        <taxon>Basidiomycota</taxon>
        <taxon>Agaricomycotina</taxon>
        <taxon>Agaricomycetes</taxon>
        <taxon>Agaricomycetidae</taxon>
        <taxon>Agaricales</taxon>
        <taxon>Marasmiineae</taxon>
        <taxon>Mycenaceae</taxon>
        <taxon>Mycena</taxon>
    </lineage>
</organism>
<accession>A0A8H7CYZ0</accession>
<dbReference type="Proteomes" id="UP000623467">
    <property type="component" value="Unassembled WGS sequence"/>
</dbReference>
<name>A0A8H7CYZ0_9AGAR</name>
<keyword evidence="3" id="KW-1185">Reference proteome</keyword>
<dbReference type="OrthoDB" id="3042177at2759"/>
<dbReference type="AlphaFoldDB" id="A0A8H7CYZ0"/>
<feature type="compositionally biased region" description="Acidic residues" evidence="1">
    <location>
        <begin position="103"/>
        <end position="121"/>
    </location>
</feature>
<gene>
    <name evidence="2" type="ORF">MSAN_01521900</name>
</gene>
<proteinExistence type="predicted"/>
<evidence type="ECO:0000313" key="3">
    <source>
        <dbReference type="Proteomes" id="UP000623467"/>
    </source>
</evidence>
<evidence type="ECO:0000256" key="1">
    <source>
        <dbReference type="SAM" id="MobiDB-lite"/>
    </source>
</evidence>
<protein>
    <submittedName>
        <fullName evidence="2">Uncharacterized protein</fullName>
    </submittedName>
</protein>
<comment type="caution">
    <text evidence="2">The sequence shown here is derived from an EMBL/GenBank/DDBJ whole genome shotgun (WGS) entry which is preliminary data.</text>
</comment>
<reference evidence="2" key="1">
    <citation type="submission" date="2020-05" db="EMBL/GenBank/DDBJ databases">
        <title>Mycena genomes resolve the evolution of fungal bioluminescence.</title>
        <authorList>
            <person name="Tsai I.J."/>
        </authorList>
    </citation>
    <scope>NUCLEOTIDE SEQUENCE</scope>
    <source>
        <strain evidence="2">160909Yilan</strain>
    </source>
</reference>
<dbReference type="EMBL" id="JACAZH010000012">
    <property type="protein sequence ID" value="KAF7353337.1"/>
    <property type="molecule type" value="Genomic_DNA"/>
</dbReference>